<accession>A0A7G9SJK9</accession>
<reference evidence="2 3" key="1">
    <citation type="submission" date="2020-08" db="EMBL/GenBank/DDBJ databases">
        <title>Genome sequence of Sphingomonas lutea KCTC 23642T.</title>
        <authorList>
            <person name="Hyun D.-W."/>
            <person name="Bae J.-W."/>
        </authorList>
    </citation>
    <scope>NUCLEOTIDE SEQUENCE [LARGE SCALE GENOMIC DNA]</scope>
    <source>
        <strain evidence="2 3">KCTC 23642</strain>
    </source>
</reference>
<name>A0A7G9SJK9_9SPHN</name>
<dbReference type="EMBL" id="CP060718">
    <property type="protein sequence ID" value="QNN68034.1"/>
    <property type="molecule type" value="Genomic_DNA"/>
</dbReference>
<sequence>MNKKVIMFAAALAVSTPALAQDAGTTGSVSVGVTGGTLGIGPEVGFRFSDMFGVRGNVTFLSISQDAESDGVDYDGKLKLASGGLMLDVHPFGGGFRVSGGARINGNKVRLTATPTEDVEIGDEVYTPEEIGVLSGNVKAKSFAPTLTLGYFGGATRGLNFGIEAGGMFQGSPRVRDLKTTGLLATDPDFQEELAREADELEDEVDYKIFPIVQVSLGYRF</sequence>
<evidence type="ECO:0000256" key="1">
    <source>
        <dbReference type="SAM" id="SignalP"/>
    </source>
</evidence>
<organism evidence="2 3">
    <name type="scientific">Sphingomonas lutea</name>
    <dbReference type="NCBI Taxonomy" id="1045317"/>
    <lineage>
        <taxon>Bacteria</taxon>
        <taxon>Pseudomonadati</taxon>
        <taxon>Pseudomonadota</taxon>
        <taxon>Alphaproteobacteria</taxon>
        <taxon>Sphingomonadales</taxon>
        <taxon>Sphingomonadaceae</taxon>
        <taxon>Sphingomonas</taxon>
    </lineage>
</organism>
<feature type="chain" id="PRO_5028924576" description="Outer membrane beta-barrel protein" evidence="1">
    <location>
        <begin position="21"/>
        <end position="221"/>
    </location>
</feature>
<evidence type="ECO:0000313" key="3">
    <source>
        <dbReference type="Proteomes" id="UP000515971"/>
    </source>
</evidence>
<keyword evidence="3" id="KW-1185">Reference proteome</keyword>
<dbReference type="Proteomes" id="UP000515971">
    <property type="component" value="Chromosome"/>
</dbReference>
<dbReference type="KEGG" id="slut:H9L13_03780"/>
<proteinExistence type="predicted"/>
<protein>
    <recommendedName>
        <fullName evidence="4">Outer membrane beta-barrel protein</fullName>
    </recommendedName>
</protein>
<dbReference type="Gene3D" id="2.40.160.170">
    <property type="match status" value="1"/>
</dbReference>
<gene>
    <name evidence="2" type="ORF">H9L13_03780</name>
</gene>
<evidence type="ECO:0000313" key="2">
    <source>
        <dbReference type="EMBL" id="QNN68034.1"/>
    </source>
</evidence>
<evidence type="ECO:0008006" key="4">
    <source>
        <dbReference type="Google" id="ProtNLM"/>
    </source>
</evidence>
<dbReference type="AlphaFoldDB" id="A0A7G9SJK9"/>
<keyword evidence="1" id="KW-0732">Signal</keyword>
<dbReference type="RefSeq" id="WP_187539167.1">
    <property type="nucleotide sequence ID" value="NZ_BAABJT010000001.1"/>
</dbReference>
<feature type="signal peptide" evidence="1">
    <location>
        <begin position="1"/>
        <end position="20"/>
    </location>
</feature>